<dbReference type="EMBL" id="LAZR01005401">
    <property type="protein sequence ID" value="KKN00227.1"/>
    <property type="molecule type" value="Genomic_DNA"/>
</dbReference>
<gene>
    <name evidence="1" type="ORF">LCGC14_1139990</name>
</gene>
<protein>
    <submittedName>
        <fullName evidence="1">Uncharacterized protein</fullName>
    </submittedName>
</protein>
<reference evidence="1" key="1">
    <citation type="journal article" date="2015" name="Nature">
        <title>Complex archaea that bridge the gap between prokaryotes and eukaryotes.</title>
        <authorList>
            <person name="Spang A."/>
            <person name="Saw J.H."/>
            <person name="Jorgensen S.L."/>
            <person name="Zaremba-Niedzwiedzka K."/>
            <person name="Martijn J."/>
            <person name="Lind A.E."/>
            <person name="van Eijk R."/>
            <person name="Schleper C."/>
            <person name="Guy L."/>
            <person name="Ettema T.J."/>
        </authorList>
    </citation>
    <scope>NUCLEOTIDE SEQUENCE</scope>
</reference>
<evidence type="ECO:0000313" key="1">
    <source>
        <dbReference type="EMBL" id="KKN00227.1"/>
    </source>
</evidence>
<dbReference type="AlphaFoldDB" id="A0A0F9MLL4"/>
<accession>A0A0F9MLL4</accession>
<organism evidence="1">
    <name type="scientific">marine sediment metagenome</name>
    <dbReference type="NCBI Taxonomy" id="412755"/>
    <lineage>
        <taxon>unclassified sequences</taxon>
        <taxon>metagenomes</taxon>
        <taxon>ecological metagenomes</taxon>
    </lineage>
</organism>
<proteinExistence type="predicted"/>
<sequence length="112" mass="13661">MENKKENIPCPICNRKLSNIGIYFCNKCNKWFEDIDFLEPGTKIDEDCKKCAWLTETDFKKNDQTLFYCNNLKTNRQMEKINDFRRCNYFFFWSCHTNNLPISMRFKNEKKK</sequence>
<name>A0A0F9MLL4_9ZZZZ</name>
<comment type="caution">
    <text evidence="1">The sequence shown here is derived from an EMBL/GenBank/DDBJ whole genome shotgun (WGS) entry which is preliminary data.</text>
</comment>